<reference evidence="1" key="1">
    <citation type="submission" date="2018-07" db="EMBL/GenBank/DDBJ databases">
        <authorList>
            <consortium name="Genoscope - CEA"/>
            <person name="William W."/>
        </authorList>
    </citation>
    <scope>NUCLEOTIDE SEQUENCE</scope>
    <source>
        <strain evidence="1">IK1</strain>
    </source>
</reference>
<dbReference type="AlphaFoldDB" id="A0A653A995"/>
<protein>
    <submittedName>
        <fullName evidence="1">Uncharacterized protein</fullName>
    </submittedName>
</protein>
<accession>A0A653A995</accession>
<sequence>MAKAGSNQGFAARLWGEAPKQPPLDWRRLGASIRRLPSPYWEERMFFHGADDRKLRDATGGFPATFRRDKKTHPLFVLKRLANFGFQVCPCTSVASSPFYIEKGCLLEPSEYAMERTSYIMERFRFGLPRSGNVNFTLRFMGVVPESCLRRSL</sequence>
<evidence type="ECO:0000313" key="1">
    <source>
        <dbReference type="EMBL" id="VBB44564.1"/>
    </source>
</evidence>
<organism evidence="1">
    <name type="scientific">Uncultured Desulfatiglans sp</name>
    <dbReference type="NCBI Taxonomy" id="1748965"/>
    <lineage>
        <taxon>Bacteria</taxon>
        <taxon>Pseudomonadati</taxon>
        <taxon>Thermodesulfobacteriota</taxon>
        <taxon>Desulfobacteria</taxon>
        <taxon>Desulfatiglandales</taxon>
        <taxon>Desulfatiglandaceae</taxon>
        <taxon>Desulfatiglans</taxon>
        <taxon>environmental samples</taxon>
    </lineage>
</organism>
<name>A0A653A995_UNCDX</name>
<dbReference type="EMBL" id="UPXX01000027">
    <property type="protein sequence ID" value="VBB44564.1"/>
    <property type="molecule type" value="Genomic_DNA"/>
</dbReference>
<proteinExistence type="predicted"/>
<gene>
    <name evidence="1" type="ORF">TRIP_B330668</name>
</gene>